<evidence type="ECO:0000313" key="3">
    <source>
        <dbReference type="Proteomes" id="UP000509249"/>
    </source>
</evidence>
<reference evidence="2 3" key="1">
    <citation type="journal article" date="2020" name="Int. J. Syst. Evol. Microbiol.">
        <title>Veillonella nakazawae sp. nov., an anaerobic gram-negative coccus isolated from the oral cavity of Japanese children.</title>
        <authorList>
            <person name="Mashima I."/>
            <person name="Theodorea C.F."/>
            <person name="Djais A.A."/>
            <person name="Kunihiro T."/>
            <person name="Kawamura Y."/>
            <person name="Otomo M."/>
            <person name="Saitoh M."/>
            <person name="Tamai R."/>
            <person name="Kiyoura Y."/>
        </authorList>
    </citation>
    <scope>NUCLEOTIDE SEQUENCE [LARGE SCALE GENOMIC DNA]</scope>
    <source>
        <strain evidence="2 3">T1-7</strain>
    </source>
</reference>
<evidence type="ECO:0000313" key="2">
    <source>
        <dbReference type="EMBL" id="BBU33858.1"/>
    </source>
</evidence>
<evidence type="ECO:0000256" key="1">
    <source>
        <dbReference type="SAM" id="Phobius"/>
    </source>
</evidence>
<protein>
    <submittedName>
        <fullName evidence="2">Uncharacterized protein</fullName>
    </submittedName>
</protein>
<gene>
    <name evidence="2" type="ORF">VEIT17_03040</name>
</gene>
<dbReference type="Proteomes" id="UP000509249">
    <property type="component" value="Chromosome"/>
</dbReference>
<accession>A0ABM7HA27</accession>
<keyword evidence="1" id="KW-0472">Membrane</keyword>
<dbReference type="EMBL" id="AP022321">
    <property type="protein sequence ID" value="BBU33858.1"/>
    <property type="molecule type" value="Genomic_DNA"/>
</dbReference>
<keyword evidence="1" id="KW-0812">Transmembrane</keyword>
<keyword evidence="3" id="KW-1185">Reference proteome</keyword>
<keyword evidence="1" id="KW-1133">Transmembrane helix</keyword>
<organism evidence="2 3">
    <name type="scientific">Veillonella nakazawae</name>
    <dbReference type="NCBI Taxonomy" id="2682456"/>
    <lineage>
        <taxon>Bacteria</taxon>
        <taxon>Bacillati</taxon>
        <taxon>Bacillota</taxon>
        <taxon>Negativicutes</taxon>
        <taxon>Veillonellales</taxon>
        <taxon>Veillonellaceae</taxon>
        <taxon>Veillonella</taxon>
    </lineage>
</organism>
<feature type="transmembrane region" description="Helical" evidence="1">
    <location>
        <begin position="42"/>
        <end position="67"/>
    </location>
</feature>
<proteinExistence type="predicted"/>
<name>A0ABM7HA27_9FIRM</name>
<sequence>MKTLINTNRIRFIIPPVHPFGLHTVKAMITNRRDTIKEQTKYTIYSHYTIHLLIIMYVKAHICIYISDEYDK</sequence>